<dbReference type="PRINTS" id="PR00260">
    <property type="entry name" value="CHEMTRNSDUCR"/>
</dbReference>
<dbReference type="EMBL" id="JACOFW010000015">
    <property type="protein sequence ID" value="MBC3808302.1"/>
    <property type="molecule type" value="Genomic_DNA"/>
</dbReference>
<dbReference type="RefSeq" id="WP_186923381.1">
    <property type="nucleotide sequence ID" value="NZ_JACOFW010000015.1"/>
</dbReference>
<feature type="domain" description="Methyl-accepting transducer" evidence="4">
    <location>
        <begin position="395"/>
        <end position="624"/>
    </location>
</feature>
<dbReference type="CDD" id="cd06225">
    <property type="entry name" value="HAMP"/>
    <property type="match status" value="1"/>
</dbReference>
<dbReference type="PROSITE" id="PS50885">
    <property type="entry name" value="HAMP"/>
    <property type="match status" value="1"/>
</dbReference>
<dbReference type="PANTHER" id="PTHR43531">
    <property type="entry name" value="PROTEIN ICFG"/>
    <property type="match status" value="1"/>
</dbReference>
<evidence type="ECO:0000259" key="4">
    <source>
        <dbReference type="PROSITE" id="PS50111"/>
    </source>
</evidence>
<reference evidence="6 7" key="1">
    <citation type="submission" date="2020-08" db="EMBL/GenBank/DDBJ databases">
        <title>Novel species isolated from subtropical streams in China.</title>
        <authorList>
            <person name="Lu H."/>
        </authorList>
    </citation>
    <scope>NUCLEOTIDE SEQUENCE [LARGE SCALE GENOMIC DNA]</scope>
    <source>
        <strain evidence="6 7">KACC 16656</strain>
    </source>
</reference>
<evidence type="ECO:0000313" key="7">
    <source>
        <dbReference type="Proteomes" id="UP000648257"/>
    </source>
</evidence>
<keyword evidence="3" id="KW-0812">Transmembrane</keyword>
<dbReference type="Gene3D" id="3.30.450.20">
    <property type="entry name" value="PAS domain"/>
    <property type="match status" value="1"/>
</dbReference>
<dbReference type="PANTHER" id="PTHR43531:SF7">
    <property type="entry name" value="AEROTAXIS RECEPTOR"/>
    <property type="match status" value="1"/>
</dbReference>
<keyword evidence="3" id="KW-0472">Membrane</keyword>
<dbReference type="Pfam" id="PF00015">
    <property type="entry name" value="MCPsignal"/>
    <property type="match status" value="1"/>
</dbReference>
<keyword evidence="2" id="KW-0807">Transducer</keyword>
<sequence>MTKFTGSSLMTGIMHPCLQMMSKLSLRTKLLGMFGSVLLIGLLFAVALLAKQNTQIRIAQNELDGVGFGQMNTELVYILQQMRMSARTQTSPTTIQGVLKKAVQNRTDGLLKDDPFQLSADWKPLADELLKLAEQKKITQQDIPSLHASLEKLFAFNALLNEKSGLLFDPEANTYLLMDLGLQKLPVWIDSLSRLSFASAEAFSAANTSTATVAEMQSLRDRLLLAMRNSDSVAAALLRADVAKFPVQQRALQASEQFVMQLQKHYFNELQAAQADAIQKSAEQALAQTYLFETQTQSLLKQLLQERVQQLNRQAYIVIFSLLISMLVAFYLSFGFYLNLVQAVESLEHAAEVVAAGDLTHSIQVQGSDELAKTAIAIDKANFNLSALVANVRTNASMVLDLGKELSEGINDMAVRTEVQASSLVDTTKSMETLSETVRMNAANAKSVDNLASNVRLIAESSNDTMRAAVQTMQGIHTSAMKVQEIVSMIDKIAFQTDILALNAAVEASHAGEQGKGFAVVASEVRNLAQRSADAARQIRRLIDDSVNRVETGVEQIYEVNETLSDIVGGIRNLAEDINAISTASNEQSQSLTLISDAIRELDSITKSNSEMAENAKVASTGLEVRAARLTAVVSAFKLRQGSADEARALVKSAMSLFSTYGMDLLDRITQDPEKLYADRDMYVFAFDRNGQYRAFAGNAAKLSVNLFNVPGLDGRKLVEDAFSLPDKGGWVDYAIENPLLNRIEVKTSYIERISDEIVLGCGVYKSA</sequence>
<dbReference type="PROSITE" id="PS50111">
    <property type="entry name" value="CHEMOTAXIS_TRANSDUC_2"/>
    <property type="match status" value="1"/>
</dbReference>
<evidence type="ECO:0000256" key="3">
    <source>
        <dbReference type="SAM" id="Phobius"/>
    </source>
</evidence>
<dbReference type="InterPro" id="IPR004090">
    <property type="entry name" value="Chemotax_Me-accpt_rcpt"/>
</dbReference>
<dbReference type="InterPro" id="IPR051310">
    <property type="entry name" value="MCP_chemotaxis"/>
</dbReference>
<feature type="domain" description="HAMP" evidence="5">
    <location>
        <begin position="338"/>
        <end position="390"/>
    </location>
</feature>
<feature type="transmembrane region" description="Helical" evidence="3">
    <location>
        <begin position="30"/>
        <end position="50"/>
    </location>
</feature>
<evidence type="ECO:0000256" key="2">
    <source>
        <dbReference type="PROSITE-ProRule" id="PRU00284"/>
    </source>
</evidence>
<evidence type="ECO:0000256" key="1">
    <source>
        <dbReference type="ARBA" id="ARBA00029447"/>
    </source>
</evidence>
<comment type="similarity">
    <text evidence="1">Belongs to the methyl-accepting chemotaxis (MCP) protein family.</text>
</comment>
<dbReference type="InterPro" id="IPR003660">
    <property type="entry name" value="HAMP_dom"/>
</dbReference>
<organism evidence="6 7">
    <name type="scientific">Undibacterium seohonense</name>
    <dbReference type="NCBI Taxonomy" id="1344950"/>
    <lineage>
        <taxon>Bacteria</taxon>
        <taxon>Pseudomonadati</taxon>
        <taxon>Pseudomonadota</taxon>
        <taxon>Betaproteobacteria</taxon>
        <taxon>Burkholderiales</taxon>
        <taxon>Oxalobacteraceae</taxon>
        <taxon>Undibacterium</taxon>
    </lineage>
</organism>
<feature type="transmembrane region" description="Helical" evidence="3">
    <location>
        <begin position="315"/>
        <end position="338"/>
    </location>
</feature>
<protein>
    <recommendedName>
        <fullName evidence="8">Methyl-accepting chemotaxis protein</fullName>
    </recommendedName>
</protein>
<name>A0ABR6X6D0_9BURK</name>
<dbReference type="InterPro" id="IPR004089">
    <property type="entry name" value="MCPsignal_dom"/>
</dbReference>
<keyword evidence="7" id="KW-1185">Reference proteome</keyword>
<proteinExistence type="inferred from homology"/>
<dbReference type="CDD" id="cd11386">
    <property type="entry name" value="MCP_signal"/>
    <property type="match status" value="1"/>
</dbReference>
<evidence type="ECO:0008006" key="8">
    <source>
        <dbReference type="Google" id="ProtNLM"/>
    </source>
</evidence>
<comment type="caution">
    <text evidence="6">The sequence shown here is derived from an EMBL/GenBank/DDBJ whole genome shotgun (WGS) entry which is preliminary data.</text>
</comment>
<accession>A0ABR6X6D0</accession>
<gene>
    <name evidence="6" type="ORF">H8K52_13190</name>
</gene>
<keyword evidence="3" id="KW-1133">Transmembrane helix</keyword>
<evidence type="ECO:0000313" key="6">
    <source>
        <dbReference type="EMBL" id="MBC3808302.1"/>
    </source>
</evidence>
<dbReference type="SMART" id="SM00283">
    <property type="entry name" value="MA"/>
    <property type="match status" value="1"/>
</dbReference>
<dbReference type="Proteomes" id="UP000648257">
    <property type="component" value="Unassembled WGS sequence"/>
</dbReference>
<evidence type="ECO:0000259" key="5">
    <source>
        <dbReference type="PROSITE" id="PS50885"/>
    </source>
</evidence>
<dbReference type="SUPFAM" id="SSF58104">
    <property type="entry name" value="Methyl-accepting chemotaxis protein (MCP) signaling domain"/>
    <property type="match status" value="1"/>
</dbReference>
<dbReference type="Gene3D" id="1.10.287.950">
    <property type="entry name" value="Methyl-accepting chemotaxis protein"/>
    <property type="match status" value="1"/>
</dbReference>